<dbReference type="EMBL" id="CP022759">
    <property type="protein sequence ID" value="AXV81518.1"/>
    <property type="molecule type" value="Genomic_DNA"/>
</dbReference>
<dbReference type="PROSITE" id="PS00737">
    <property type="entry name" value="THIOLASE_2"/>
    <property type="match status" value="1"/>
</dbReference>
<feature type="domain" description="Thiolase N-terminal" evidence="12">
    <location>
        <begin position="5"/>
        <end position="260"/>
    </location>
</feature>
<evidence type="ECO:0000256" key="1">
    <source>
        <dbReference type="ARBA" id="ARBA00004275"/>
    </source>
</evidence>
<dbReference type="InterPro" id="IPR020613">
    <property type="entry name" value="Thiolase_CS"/>
</dbReference>
<keyword evidence="8" id="KW-0576">Peroxisome</keyword>
<dbReference type="GO" id="GO:0010124">
    <property type="term" value="P:phenylacetate catabolic process"/>
    <property type="evidence" value="ECO:0007669"/>
    <property type="project" value="TreeGrafter"/>
</dbReference>
<dbReference type="Proteomes" id="UP000261758">
    <property type="component" value="Chromosome"/>
</dbReference>
<dbReference type="Pfam" id="PF02803">
    <property type="entry name" value="Thiolase_C"/>
    <property type="match status" value="1"/>
</dbReference>
<evidence type="ECO:0000313" key="15">
    <source>
        <dbReference type="Proteomes" id="UP000261758"/>
    </source>
</evidence>
<evidence type="ECO:0000256" key="3">
    <source>
        <dbReference type="ARBA" id="ARBA00010982"/>
    </source>
</evidence>
<dbReference type="GO" id="GO:0003988">
    <property type="term" value="F:acetyl-CoA C-acyltransferase activity"/>
    <property type="evidence" value="ECO:0007669"/>
    <property type="project" value="TreeGrafter"/>
</dbReference>
<keyword evidence="5" id="KW-0276">Fatty acid metabolism</keyword>
<comment type="pathway">
    <text evidence="2">Lipid metabolism.</text>
</comment>
<sequence>MTEAVIVSTARTGLAKSWKGAFNMTHGATMGGHVVKHAIERAKLEPGEVEDVLMGCANPEGATGANIARQIALRAGCPVTVPGATVNRFCSSGLQTIAMAAQRVIAEEGDIFVAGGVESISCVQQEMNRHMMIEGWLNKHKPEIYWSMLQTAENVARRYNISKERQDEYGVQSQLRAAAAAAAGKFNDEIVPITVTMGVADAKTGQLGTREVTLSADEGIRSDTTLEGVSKIRTAMPGGVITAGNASQFSDGASAAVVMNGKVAAARGLQPLGVFRGFAVAGCEPDEMGIGPVFAVPKLLKKTGLKVEDIGLWELNEAFAVQVLYCADTLGIPMDRLNVNGGAIAVGHPYGVSGARLVGHALIEGKRRGVKYVVVTMCIGGGQGAAGLFEVL</sequence>
<dbReference type="AlphaFoldDB" id="A0AAD0S7E0"/>
<gene>
    <name evidence="14" type="ORF">CJO77_08115</name>
</gene>
<evidence type="ECO:0000256" key="10">
    <source>
        <dbReference type="PIRSR" id="PIRSR000429-1"/>
    </source>
</evidence>
<feature type="active site" description="Acyl-thioester intermediate" evidence="10">
    <location>
        <position position="90"/>
    </location>
</feature>
<feature type="domain" description="Thiolase C-terminal" evidence="13">
    <location>
        <begin position="270"/>
        <end position="390"/>
    </location>
</feature>
<dbReference type="InterPro" id="IPR016039">
    <property type="entry name" value="Thiolase-like"/>
</dbReference>
<dbReference type="RefSeq" id="WP_013212473.1">
    <property type="nucleotide sequence ID" value="NZ_CP022759.1"/>
</dbReference>
<evidence type="ECO:0000256" key="2">
    <source>
        <dbReference type="ARBA" id="ARBA00005189"/>
    </source>
</evidence>
<dbReference type="PANTHER" id="PTHR43853:SF8">
    <property type="entry name" value="3-KETOACYL-COA THIOLASE, PEROXISOMAL"/>
    <property type="match status" value="1"/>
</dbReference>
<dbReference type="GO" id="GO:0006635">
    <property type="term" value="P:fatty acid beta-oxidation"/>
    <property type="evidence" value="ECO:0007669"/>
    <property type="project" value="TreeGrafter"/>
</dbReference>
<dbReference type="InterPro" id="IPR050215">
    <property type="entry name" value="Thiolase-like_sf_Thiolase"/>
</dbReference>
<dbReference type="InterPro" id="IPR020615">
    <property type="entry name" value="Thiolase_acyl_enz_int_AS"/>
</dbReference>
<comment type="subcellular location">
    <subcellularLocation>
        <location evidence="1">Peroxisome</location>
    </subcellularLocation>
</comment>
<keyword evidence="6" id="KW-0809">Transit peptide</keyword>
<dbReference type="PANTHER" id="PTHR43853">
    <property type="entry name" value="3-KETOACYL-COA THIOLASE, PEROXISOMAL"/>
    <property type="match status" value="1"/>
</dbReference>
<organism evidence="14 15">
    <name type="scientific">Ralstonia solanacearum</name>
    <name type="common">Pseudomonas solanacearum</name>
    <dbReference type="NCBI Taxonomy" id="305"/>
    <lineage>
        <taxon>Bacteria</taxon>
        <taxon>Pseudomonadati</taxon>
        <taxon>Pseudomonadota</taxon>
        <taxon>Betaproteobacteria</taxon>
        <taxon>Burkholderiales</taxon>
        <taxon>Burkholderiaceae</taxon>
        <taxon>Ralstonia</taxon>
        <taxon>Ralstonia solanacearum species complex</taxon>
    </lineage>
</organism>
<evidence type="ECO:0000256" key="11">
    <source>
        <dbReference type="RuleBase" id="RU003557"/>
    </source>
</evidence>
<dbReference type="InterPro" id="IPR020617">
    <property type="entry name" value="Thiolase_C"/>
</dbReference>
<dbReference type="PIRSF" id="PIRSF000429">
    <property type="entry name" value="Ac-CoA_Ac_transf"/>
    <property type="match status" value="1"/>
</dbReference>
<dbReference type="Gene3D" id="3.40.47.10">
    <property type="match status" value="1"/>
</dbReference>
<dbReference type="GO" id="GO:0005737">
    <property type="term" value="C:cytoplasm"/>
    <property type="evidence" value="ECO:0007669"/>
    <property type="project" value="UniProtKB-ARBA"/>
</dbReference>
<keyword evidence="9 11" id="KW-0012">Acyltransferase</keyword>
<feature type="active site" description="Proton acceptor" evidence="10">
    <location>
        <position position="348"/>
    </location>
</feature>
<dbReference type="NCBIfam" id="TIGR01930">
    <property type="entry name" value="AcCoA-C-Actrans"/>
    <property type="match status" value="1"/>
</dbReference>
<feature type="active site" description="Proton acceptor" evidence="10">
    <location>
        <position position="378"/>
    </location>
</feature>
<dbReference type="CDD" id="cd00751">
    <property type="entry name" value="thiolase"/>
    <property type="match status" value="1"/>
</dbReference>
<dbReference type="InterPro" id="IPR002155">
    <property type="entry name" value="Thiolase"/>
</dbReference>
<evidence type="ECO:0000256" key="8">
    <source>
        <dbReference type="ARBA" id="ARBA00023140"/>
    </source>
</evidence>
<dbReference type="SUPFAM" id="SSF53901">
    <property type="entry name" value="Thiolase-like"/>
    <property type="match status" value="2"/>
</dbReference>
<keyword evidence="4 11" id="KW-0808">Transferase</keyword>
<dbReference type="Pfam" id="PF00108">
    <property type="entry name" value="Thiolase_N"/>
    <property type="match status" value="1"/>
</dbReference>
<comment type="similarity">
    <text evidence="3 11">Belongs to the thiolase-like superfamily. Thiolase family.</text>
</comment>
<dbReference type="NCBIfam" id="NF005494">
    <property type="entry name" value="PRK07108.1"/>
    <property type="match status" value="1"/>
</dbReference>
<keyword evidence="7" id="KW-0443">Lipid metabolism</keyword>
<evidence type="ECO:0000256" key="6">
    <source>
        <dbReference type="ARBA" id="ARBA00022946"/>
    </source>
</evidence>
<dbReference type="PROSITE" id="PS00098">
    <property type="entry name" value="THIOLASE_1"/>
    <property type="match status" value="1"/>
</dbReference>
<evidence type="ECO:0000259" key="12">
    <source>
        <dbReference type="Pfam" id="PF00108"/>
    </source>
</evidence>
<accession>A0AAD0S7E0</accession>
<name>A0AAD0S7E0_RALSL</name>
<dbReference type="FunFam" id="3.40.47.10:FF:000010">
    <property type="entry name" value="Acetyl-CoA acetyltransferase (Thiolase)"/>
    <property type="match status" value="1"/>
</dbReference>
<evidence type="ECO:0000256" key="9">
    <source>
        <dbReference type="ARBA" id="ARBA00023315"/>
    </source>
</evidence>
<evidence type="ECO:0000313" key="14">
    <source>
        <dbReference type="EMBL" id="AXV81518.1"/>
    </source>
</evidence>
<evidence type="ECO:0000259" key="13">
    <source>
        <dbReference type="Pfam" id="PF02803"/>
    </source>
</evidence>
<proteinExistence type="inferred from homology"/>
<evidence type="ECO:0000256" key="5">
    <source>
        <dbReference type="ARBA" id="ARBA00022832"/>
    </source>
</evidence>
<reference evidence="14 15" key="1">
    <citation type="submission" date="2017-08" db="EMBL/GenBank/DDBJ databases">
        <title>Genome sequences of Ralstonia solanacearum Species Complex (RSSC) isolated from Potato bacterial wilts in Korea.</title>
        <authorList>
            <person name="Cho H."/>
            <person name="Song E.-S."/>
            <person name="Lee Y.K."/>
            <person name="Lee S."/>
            <person name="Lee S.-W."/>
            <person name="Jo A."/>
            <person name="Kim J.-G."/>
            <person name="Hwang I."/>
        </authorList>
    </citation>
    <scope>NUCLEOTIDE SEQUENCE [LARGE SCALE GENOMIC DNA]</scope>
    <source>
        <strain evidence="14 15">T98</strain>
    </source>
</reference>
<evidence type="ECO:0000256" key="4">
    <source>
        <dbReference type="ARBA" id="ARBA00022679"/>
    </source>
</evidence>
<dbReference type="InterPro" id="IPR020616">
    <property type="entry name" value="Thiolase_N"/>
</dbReference>
<protein>
    <submittedName>
        <fullName evidence="14">Acetyl-CoA acetyltransferase</fullName>
    </submittedName>
</protein>
<evidence type="ECO:0000256" key="7">
    <source>
        <dbReference type="ARBA" id="ARBA00023098"/>
    </source>
</evidence>